<dbReference type="OMA" id="MHIKCIN"/>
<reference evidence="1 2" key="1">
    <citation type="submission" date="2013-10" db="EMBL/GenBank/DDBJ databases">
        <authorList>
            <consortium name="International Citrus Genome Consortium"/>
            <person name="Jenkins J."/>
            <person name="Schmutz J."/>
            <person name="Prochnik S."/>
            <person name="Rokhsar D."/>
            <person name="Gmitter F."/>
            <person name="Ollitrault P."/>
            <person name="Machado M."/>
            <person name="Talon M."/>
            <person name="Wincker P."/>
            <person name="Jaillon O."/>
            <person name="Morgante M."/>
        </authorList>
    </citation>
    <scope>NUCLEOTIDE SEQUENCE</scope>
    <source>
        <strain evidence="2">cv. Clemenules</strain>
    </source>
</reference>
<dbReference type="KEGG" id="cic:CICLE_v10010473mg"/>
<evidence type="ECO:0000313" key="2">
    <source>
        <dbReference type="Proteomes" id="UP000030687"/>
    </source>
</evidence>
<organism evidence="1 2">
    <name type="scientific">Citrus clementina</name>
    <name type="common">Clementine</name>
    <name type="synonym">Citrus deliciosa x Citrus sinensis</name>
    <dbReference type="NCBI Taxonomy" id="85681"/>
    <lineage>
        <taxon>Eukaryota</taxon>
        <taxon>Viridiplantae</taxon>
        <taxon>Streptophyta</taxon>
        <taxon>Embryophyta</taxon>
        <taxon>Tracheophyta</taxon>
        <taxon>Spermatophyta</taxon>
        <taxon>Magnoliopsida</taxon>
        <taxon>eudicotyledons</taxon>
        <taxon>Gunneridae</taxon>
        <taxon>Pentapetalae</taxon>
        <taxon>rosids</taxon>
        <taxon>malvids</taxon>
        <taxon>Sapindales</taxon>
        <taxon>Rutaceae</taxon>
        <taxon>Aurantioideae</taxon>
        <taxon>Citrus</taxon>
    </lineage>
</organism>
<dbReference type="InParanoid" id="V4UQV3"/>
<feature type="non-terminal residue" evidence="1">
    <location>
        <position position="1"/>
    </location>
</feature>
<proteinExistence type="predicted"/>
<dbReference type="Proteomes" id="UP000030687">
    <property type="component" value="Unassembled WGS sequence"/>
</dbReference>
<keyword evidence="2" id="KW-1185">Reference proteome</keyword>
<dbReference type="AlphaFoldDB" id="V4UQV3"/>
<sequence>VEQPLYPNCEKYSNLSFVVKLMHIKCINGWSNKSFNMLLELLKDVFPMCKTMPTSNYKAKKIVNDLGLHYEKIDAC</sequence>
<gene>
    <name evidence="1" type="ORF">CICLE_v10010473mg</name>
</gene>
<dbReference type="PANTHER" id="PTHR10775">
    <property type="entry name" value="OS08G0208400 PROTEIN"/>
    <property type="match status" value="1"/>
</dbReference>
<accession>V4UQV3</accession>
<protein>
    <submittedName>
        <fullName evidence="1">Uncharacterized protein</fullName>
    </submittedName>
</protein>
<dbReference type="Gramene" id="ESR64861">
    <property type="protein sequence ID" value="ESR64861"/>
    <property type="gene ID" value="CICLE_v10010473mg"/>
</dbReference>
<evidence type="ECO:0000313" key="1">
    <source>
        <dbReference type="EMBL" id="ESR64861.1"/>
    </source>
</evidence>
<dbReference type="EMBL" id="KI535697">
    <property type="protein sequence ID" value="ESR64861.1"/>
    <property type="molecule type" value="Genomic_DNA"/>
</dbReference>
<name>V4UQV3_CITCL</name>
<dbReference type="PANTHER" id="PTHR10775:SF182">
    <property type="entry name" value="TRANSPOSON, EN_SPM-LIKE, TRANSPOSASE-ASSOCIATED DOMAIN PROTEIN-RELATED"/>
    <property type="match status" value="1"/>
</dbReference>